<dbReference type="EMBL" id="CP113520">
    <property type="protein sequence ID" value="WAJ26268.1"/>
    <property type="molecule type" value="Genomic_DNA"/>
</dbReference>
<sequence>MTSAPYRRLVFVGAGHAHVEVLRRFAQRPLPGTELVLVTRAAHTPYSGAVPLVIAGHLSLEDALIDAAGLAARASARLILASATGLDPDARQLSLDDGTRLAFDTLSLDIGSAPDMAALGADAAAVIPAKPIDGLLARIEALAADIRDRDDPVTIAVVGSGAAGVELAFSLDHRFAGLEPRGPPVRVVLAGRSRRLVPGCNARTRRCLERRLAQRGIPHLSGFDAVSYRDDELYAADRRSVRANAVIWVTESAAPPWLAASGLACDARGFVLVDEALRSRSHPSIFAAGDVAALPQPRPKAGVFAVRAGPVLAENLRRALTGETLRAYRPQTRWLSLISTGDRHAVADRGPLSFEGEWVWRWKRWIDARFLRRYAPNDGSGSCGLRNDHIDF</sequence>
<reference evidence="1" key="1">
    <citation type="submission" date="2022-11" db="EMBL/GenBank/DDBJ databases">
        <title>beta-Carotene-producing bacterium, Jeongeuplla avenae sp. nov., alleviates the salt stress of Arabidopsis seedlings.</title>
        <authorList>
            <person name="Jiang L."/>
            <person name="Lee J."/>
        </authorList>
    </citation>
    <scope>NUCLEOTIDE SEQUENCE</scope>
    <source>
        <strain evidence="1">DY_R2A_6</strain>
    </source>
</reference>
<protein>
    <submittedName>
        <fullName evidence="1">FAD-dependent oxidoreductase</fullName>
    </submittedName>
</protein>
<dbReference type="Proteomes" id="UP001163223">
    <property type="component" value="Chromosome"/>
</dbReference>
<evidence type="ECO:0000313" key="1">
    <source>
        <dbReference type="EMBL" id="WAJ26268.1"/>
    </source>
</evidence>
<evidence type="ECO:0000313" key="2">
    <source>
        <dbReference type="Proteomes" id="UP001163223"/>
    </source>
</evidence>
<organism evidence="1 2">
    <name type="scientific">Antarcticirhabdus aurantiaca</name>
    <dbReference type="NCBI Taxonomy" id="2606717"/>
    <lineage>
        <taxon>Bacteria</taxon>
        <taxon>Pseudomonadati</taxon>
        <taxon>Pseudomonadota</taxon>
        <taxon>Alphaproteobacteria</taxon>
        <taxon>Hyphomicrobiales</taxon>
        <taxon>Aurantimonadaceae</taxon>
        <taxon>Antarcticirhabdus</taxon>
    </lineage>
</organism>
<proteinExistence type="predicted"/>
<name>A0ACD4NHH2_9HYPH</name>
<keyword evidence="2" id="KW-1185">Reference proteome</keyword>
<accession>A0ACD4NHH2</accession>
<gene>
    <name evidence="1" type="ORF">OXU80_15290</name>
</gene>